<keyword evidence="11 13" id="KW-0670">Pyruvate</keyword>
<evidence type="ECO:0000256" key="9">
    <source>
        <dbReference type="ARBA" id="ARBA00023239"/>
    </source>
</evidence>
<evidence type="ECO:0000256" key="7">
    <source>
        <dbReference type="ARBA" id="ARBA00023115"/>
    </source>
</evidence>
<evidence type="ECO:0000256" key="17">
    <source>
        <dbReference type="PIRSR" id="PIRSR001355-4"/>
    </source>
</evidence>
<feature type="active site" description="Proton acceptor; for processing activity" evidence="14">
    <location>
        <position position="272"/>
    </location>
</feature>
<dbReference type="EnsemblMetazoa" id="PPA33808.1">
    <property type="protein sequence ID" value="PPA33808.1"/>
    <property type="gene ID" value="WBGene00272177"/>
</dbReference>
<feature type="active site" description="Proton acceptor; for processing activity" evidence="14">
    <location>
        <position position="257"/>
    </location>
</feature>
<dbReference type="NCBIfam" id="TIGR00535">
    <property type="entry name" value="SAM_DCase"/>
    <property type="match status" value="1"/>
</dbReference>
<comment type="catalytic activity">
    <reaction evidence="12 13">
        <text>S-adenosyl-L-methionine + H(+) = S-adenosyl 3-(methylsulfanyl)propylamine + CO2</text>
        <dbReference type="Rhea" id="RHEA:15981"/>
        <dbReference type="ChEBI" id="CHEBI:15378"/>
        <dbReference type="ChEBI" id="CHEBI:16526"/>
        <dbReference type="ChEBI" id="CHEBI:57443"/>
        <dbReference type="ChEBI" id="CHEBI:59789"/>
        <dbReference type="EC" id="4.1.1.50"/>
    </reaction>
</comment>
<reference evidence="19" key="2">
    <citation type="submission" date="2022-06" db="UniProtKB">
        <authorList>
            <consortium name="EnsemblMetazoa"/>
        </authorList>
    </citation>
    <scope>IDENTIFICATION</scope>
    <source>
        <strain evidence="19">PS312</strain>
    </source>
</reference>
<feature type="site" description="Cleavage (non-hydrolytic); by autolysis" evidence="17">
    <location>
        <begin position="95"/>
        <end position="96"/>
    </location>
</feature>
<evidence type="ECO:0000256" key="14">
    <source>
        <dbReference type="PIRSR" id="PIRSR001355-1"/>
    </source>
</evidence>
<name>A0A8R1ULY7_PRIPA</name>
<dbReference type="Pfam" id="PF01536">
    <property type="entry name" value="SAM_decarbox"/>
    <property type="match status" value="1"/>
</dbReference>
<dbReference type="GO" id="GO:0006597">
    <property type="term" value="P:spermine biosynthetic process"/>
    <property type="evidence" value="ECO:0000318"/>
    <property type="project" value="GO_Central"/>
</dbReference>
<dbReference type="AlphaFoldDB" id="A0A8R1ULY7"/>
<keyword evidence="8 13" id="KW-0865">Zymogen</keyword>
<keyword evidence="9 13" id="KW-0456">Lyase</keyword>
<keyword evidence="3 13" id="KW-0949">S-adenosyl-L-methionine</keyword>
<dbReference type="OrthoDB" id="1068353at2759"/>
<keyword evidence="20" id="KW-1185">Reference proteome</keyword>
<evidence type="ECO:0000256" key="18">
    <source>
        <dbReference type="PIRSR" id="PIRSR001355-5"/>
    </source>
</evidence>
<organism evidence="19 20">
    <name type="scientific">Pristionchus pacificus</name>
    <name type="common">Parasitic nematode worm</name>
    <dbReference type="NCBI Taxonomy" id="54126"/>
    <lineage>
        <taxon>Eukaryota</taxon>
        <taxon>Metazoa</taxon>
        <taxon>Ecdysozoa</taxon>
        <taxon>Nematoda</taxon>
        <taxon>Chromadorea</taxon>
        <taxon>Rhabditida</taxon>
        <taxon>Rhabditina</taxon>
        <taxon>Diplogasteromorpha</taxon>
        <taxon>Diplogasteroidea</taxon>
        <taxon>Neodiplogasteridae</taxon>
        <taxon>Pristionchus</taxon>
    </lineage>
</organism>
<gene>
    <name evidence="19" type="primary">WBGene00272177</name>
</gene>
<dbReference type="InterPro" id="IPR001985">
    <property type="entry name" value="S-AdoMet_decarboxylase_euk"/>
</dbReference>
<dbReference type="PANTHER" id="PTHR11570:SF0">
    <property type="entry name" value="S-ADENOSYLMETHIONINE DECARBOXYLASE PROENZYME"/>
    <property type="match status" value="1"/>
</dbReference>
<keyword evidence="6 13" id="KW-0745">Spermidine biosynthesis</keyword>
<evidence type="ECO:0000256" key="12">
    <source>
        <dbReference type="ARBA" id="ARBA00048112"/>
    </source>
</evidence>
<comment type="pathway">
    <text evidence="1 13">Amine and polyamine biosynthesis; S-adenosylmethioninamine biosynthesis; S-adenosylmethioninamine from S-adenosyl-L-methionine: step 1/1.</text>
</comment>
<feature type="chain" id="PRO_5042324502" description="S-adenosylmethionine decarboxylase alpha chain" evidence="18">
    <location>
        <begin position="96"/>
        <end position="377"/>
    </location>
</feature>
<comment type="cofactor">
    <cofactor evidence="13">
        <name>pyruvate</name>
        <dbReference type="ChEBI" id="CHEBI:15361"/>
    </cofactor>
    <text evidence="13">Binds 1 pyruvoyl group covalently per subunit.</text>
</comment>
<dbReference type="Proteomes" id="UP000005239">
    <property type="component" value="Unassembled WGS sequence"/>
</dbReference>
<keyword evidence="4 13" id="KW-0210">Decarboxylase</keyword>
<dbReference type="PIRSF" id="PIRSF001355">
    <property type="entry name" value="S-AdenosylMet_decarboxylase"/>
    <property type="match status" value="1"/>
</dbReference>
<feature type="chain" id="PRO_5042324503" description="S-adenosylmethionine decarboxylase beta chain" evidence="18">
    <location>
        <begin position="1"/>
        <end position="95"/>
    </location>
</feature>
<feature type="binding site" evidence="15">
    <location>
        <position position="95"/>
    </location>
    <ligand>
        <name>substrate</name>
    </ligand>
</feature>
<feature type="modified residue" description="Pyruvic acid (Ser); by autocatalysis" evidence="16">
    <location>
        <position position="96"/>
    </location>
</feature>
<proteinExistence type="inferred from homology"/>
<reference evidence="20" key="1">
    <citation type="journal article" date="2008" name="Nat. Genet.">
        <title>The Pristionchus pacificus genome provides a unique perspective on nematode lifestyle and parasitism.</title>
        <authorList>
            <person name="Dieterich C."/>
            <person name="Clifton S.W."/>
            <person name="Schuster L.N."/>
            <person name="Chinwalla A."/>
            <person name="Delehaunty K."/>
            <person name="Dinkelacker I."/>
            <person name="Fulton L."/>
            <person name="Fulton R."/>
            <person name="Godfrey J."/>
            <person name="Minx P."/>
            <person name="Mitreva M."/>
            <person name="Roeseler W."/>
            <person name="Tian H."/>
            <person name="Witte H."/>
            <person name="Yang S.P."/>
            <person name="Wilson R.K."/>
            <person name="Sommer R.J."/>
        </authorList>
    </citation>
    <scope>NUCLEOTIDE SEQUENCE [LARGE SCALE GENOMIC DNA]</scope>
    <source>
        <strain evidence="20">PS312</strain>
    </source>
</reference>
<keyword evidence="5 17" id="KW-0068">Autocatalytic cleavage</keyword>
<evidence type="ECO:0000256" key="4">
    <source>
        <dbReference type="ARBA" id="ARBA00022793"/>
    </source>
</evidence>
<evidence type="ECO:0000256" key="5">
    <source>
        <dbReference type="ARBA" id="ARBA00022813"/>
    </source>
</evidence>
<evidence type="ECO:0000256" key="10">
    <source>
        <dbReference type="ARBA" id="ARBA00023270"/>
    </source>
</evidence>
<evidence type="ECO:0000313" key="19">
    <source>
        <dbReference type="EnsemblMetazoa" id="PPA33808.1"/>
    </source>
</evidence>
<evidence type="ECO:0000256" key="8">
    <source>
        <dbReference type="ARBA" id="ARBA00023145"/>
    </source>
</evidence>
<feature type="binding site" evidence="15">
    <location>
        <position position="28"/>
    </location>
    <ligand>
        <name>substrate</name>
    </ligand>
</feature>
<evidence type="ECO:0000256" key="13">
    <source>
        <dbReference type="PIRNR" id="PIRNR001355"/>
    </source>
</evidence>
<feature type="active site" description="Proton donor; for catalytic activity" evidence="14">
    <location>
        <position position="110"/>
    </location>
</feature>
<evidence type="ECO:0000256" key="6">
    <source>
        <dbReference type="ARBA" id="ARBA00023066"/>
    </source>
</evidence>
<dbReference type="PANTHER" id="PTHR11570">
    <property type="entry name" value="S-ADENOSYLMETHIONINE DECARBOXYLASE"/>
    <property type="match status" value="1"/>
</dbReference>
<comment type="similarity">
    <text evidence="2 13">Belongs to the eukaryotic AdoMetDC family.</text>
</comment>
<evidence type="ECO:0000313" key="20">
    <source>
        <dbReference type="Proteomes" id="UP000005239"/>
    </source>
</evidence>
<evidence type="ECO:0000256" key="3">
    <source>
        <dbReference type="ARBA" id="ARBA00022691"/>
    </source>
</evidence>
<feature type="binding site" evidence="15">
    <location>
        <position position="251"/>
    </location>
    <ligand>
        <name>substrate</name>
    </ligand>
</feature>
<dbReference type="InterPro" id="IPR016067">
    <property type="entry name" value="S-AdoMet_deCO2ase_core"/>
</dbReference>
<dbReference type="EC" id="4.1.1.50" evidence="13"/>
<feature type="active site" description="Schiff-base intermediate with substrate; via pyruvic acid" evidence="14">
    <location>
        <position position="96"/>
    </location>
</feature>
<evidence type="ECO:0000256" key="16">
    <source>
        <dbReference type="PIRSR" id="PIRSR001355-3"/>
    </source>
</evidence>
<dbReference type="GO" id="GO:0005829">
    <property type="term" value="C:cytosol"/>
    <property type="evidence" value="ECO:0000318"/>
    <property type="project" value="GO_Central"/>
</dbReference>
<dbReference type="GO" id="GO:0004014">
    <property type="term" value="F:adenosylmethionine decarboxylase activity"/>
    <property type="evidence" value="ECO:0000318"/>
    <property type="project" value="GO_Central"/>
</dbReference>
<protein>
    <recommendedName>
        <fullName evidence="13">S-adenosylmethionine decarboxylase proenzyme</fullName>
        <ecNumber evidence="13">4.1.1.50</ecNumber>
    </recommendedName>
</protein>
<dbReference type="GO" id="GO:0008295">
    <property type="term" value="P:spermidine biosynthetic process"/>
    <property type="evidence" value="ECO:0000318"/>
    <property type="project" value="GO_Central"/>
</dbReference>
<feature type="binding site" evidence="15">
    <location>
        <position position="276"/>
    </location>
    <ligand>
        <name>substrate</name>
    </ligand>
</feature>
<evidence type="ECO:0000256" key="2">
    <source>
        <dbReference type="ARBA" id="ARBA00008466"/>
    </source>
</evidence>
<dbReference type="SUPFAM" id="SSF56276">
    <property type="entry name" value="S-adenosylmethionine decarboxylase"/>
    <property type="match status" value="1"/>
</dbReference>
<evidence type="ECO:0000256" key="1">
    <source>
        <dbReference type="ARBA" id="ARBA00004911"/>
    </source>
</evidence>
<dbReference type="InterPro" id="IPR018166">
    <property type="entry name" value="S-AdoMet_deCO2ase_CS"/>
</dbReference>
<evidence type="ECO:0000256" key="15">
    <source>
        <dbReference type="PIRSR" id="PIRSR001355-2"/>
    </source>
</evidence>
<accession>A0A8R1ULY7</accession>
<keyword evidence="7 13" id="KW-0620">Polyamine biosynthesis</keyword>
<dbReference type="Gene3D" id="3.60.90.10">
    <property type="entry name" value="S-adenosylmethionine decarboxylase"/>
    <property type="match status" value="1"/>
</dbReference>
<dbReference type="InterPro" id="IPR048283">
    <property type="entry name" value="AdoMetDC-like"/>
</dbReference>
<keyword evidence="10 13" id="KW-0704">Schiff base</keyword>
<dbReference type="PROSITE" id="PS01336">
    <property type="entry name" value="ADOMETDC"/>
    <property type="match status" value="1"/>
</dbReference>
<sequence>MPAQTAVAVLPTAGPDKDALATSPDYFFEGAEKLLEVWFGSSSEVDGVAHPSMNGASLSMRSIPREEWDDLCSIAACRILHAMSNSHMDSFVLSESSLFVSDRRVIMKTCGGTRLLAALPRLLELAEKYAGLDQVVNVYYSRKNFARPDLQPKLHRSFDGEIDYLDKYFDESNAYCLGSMKSDRWYLYTSSLPQAVSTYPDHTLEILMTEMPQHVLDLFTRETCVDGPDCTVKTGIDRIMPAGTEIHEELFDPCGYSMNALVSNSDKYATIHVTPEAAFSYASFETNQDHVCLFAQTKRVLECFQPHKFLLTIFSNEHSESAKATQQQLWEREMLGYRRTSVQFVRLETEEQLVYAHYVRKHNWGSSSSEDEGERSE</sequence>
<evidence type="ECO:0000256" key="11">
    <source>
        <dbReference type="ARBA" id="ARBA00023317"/>
    </source>
</evidence>